<keyword evidence="11" id="KW-0443">Lipid metabolism</keyword>
<feature type="transmembrane region" description="Helical" evidence="24">
    <location>
        <begin position="26"/>
        <end position="46"/>
    </location>
</feature>
<dbReference type="GO" id="GO:0017083">
    <property type="term" value="F:4-galactosyl-N-acetylglucosaminide 3-alpha-L-fucosyltransferase activity"/>
    <property type="evidence" value="ECO:0007669"/>
    <property type="project" value="UniProtKB-EC"/>
</dbReference>
<comment type="similarity">
    <text evidence="3 24">Belongs to the glycosyltransferase 10 family.</text>
</comment>
<evidence type="ECO:0000256" key="17">
    <source>
        <dbReference type="ARBA" id="ARBA00036234"/>
    </source>
</evidence>
<dbReference type="FunFam" id="3.40.50.11660:FF:000001">
    <property type="entry name" value="alpha-(1,3)-fucosyltransferase 9"/>
    <property type="match status" value="1"/>
</dbReference>
<gene>
    <name evidence="27" type="primary">FUT9</name>
</gene>
<evidence type="ECO:0000256" key="19">
    <source>
        <dbReference type="ARBA" id="ARBA00036481"/>
    </source>
</evidence>
<comment type="pathway">
    <text evidence="2">Glycolipid biosynthesis.</text>
</comment>
<evidence type="ECO:0000256" key="3">
    <source>
        <dbReference type="ARBA" id="ARBA00008919"/>
    </source>
</evidence>
<feature type="domain" description="Fucosyltransferase C-terminal" evidence="25">
    <location>
        <begin position="187"/>
        <end position="360"/>
    </location>
</feature>
<dbReference type="InterPro" id="IPR001503">
    <property type="entry name" value="Glyco_trans_10"/>
</dbReference>
<evidence type="ECO:0000256" key="24">
    <source>
        <dbReference type="RuleBase" id="RU003832"/>
    </source>
</evidence>
<dbReference type="GO" id="GO:0032580">
    <property type="term" value="C:Golgi cisterna membrane"/>
    <property type="evidence" value="ECO:0007669"/>
    <property type="project" value="UniProtKB-SubCell"/>
</dbReference>
<accession>A0A667ZLN9</accession>
<comment type="catalytic activity">
    <reaction evidence="17">
        <text>an alpha-Neu5Ac-(2-&gt;3)-beta-D-Gal-(1-&gt;4)-beta-D-GlcNAc-(1-&gt;3)-beta-D-Gal-(1-&gt;4)-beta-D-GlcNAc derivative + GDP-beta-L-fucose = an alpha-Neu5Ac-(2-&gt;3)-beta-D-Gal-(1-&gt;4)-beta-D-GlcNAc-(1-&gt;3)-beta-D-Gal-(1-&gt;4)-[alpha-L-Fuc-(1-&gt;3)]-beta-D-GlcNAc derivative + GDP + H(+)</text>
        <dbReference type="Rhea" id="RHEA:68044"/>
        <dbReference type="ChEBI" id="CHEBI:15378"/>
        <dbReference type="ChEBI" id="CHEBI:57273"/>
        <dbReference type="ChEBI" id="CHEBI:58189"/>
        <dbReference type="ChEBI" id="CHEBI:145343"/>
        <dbReference type="ChEBI" id="CHEBI:176900"/>
    </reaction>
    <physiologicalReaction direction="left-to-right" evidence="17">
        <dbReference type="Rhea" id="RHEA:68045"/>
    </physiologicalReaction>
</comment>
<comment type="pathway">
    <text evidence="1">Protein modification; protein glycosylation.</text>
</comment>
<keyword evidence="7 24" id="KW-0812">Transmembrane</keyword>
<comment type="catalytic activity">
    <reaction evidence="18">
        <text>alpha-N-glycoloylneuraminosyl-(2-&gt;3)-beta-D-galactosyl-(1-&gt;4)-N-acetyl-beta-D-glucosaminyl-(1-&gt;3)-beta-D-galactosyl-(1-&gt;4)-N-acetyl-beta-D-glucosaminyl-(1-&gt;3)-beta-D-galactosyl-(1-&gt;4)-beta-D-glucosyl-(1&lt;-&gt;1')-ceramide + GDP-beta-L-fucose = alpha-N-glycoloylneuraminosyl-(2-&gt;3)-beta-D-galactosyl-(1-&gt;4)-N-acetyl-beta-D-glucosaminyl-(1-&gt;3)-beta-D-galactosyl-(1-&gt;4)-[alpha-L-fucosyl-(1-&gt;3)]-N-acetyl-beta-D-glucosaminyl-(1-&gt;3)-beta-D-galactosyl-(1-&gt;4)-beta-D-glucosyl-(1&lt;-&gt;1')-ceramide + GDP + H(+)</text>
        <dbReference type="Rhea" id="RHEA:48388"/>
        <dbReference type="ChEBI" id="CHEBI:15378"/>
        <dbReference type="ChEBI" id="CHEBI:57273"/>
        <dbReference type="ChEBI" id="CHEBI:58189"/>
        <dbReference type="ChEBI" id="CHEBI:90383"/>
        <dbReference type="ChEBI" id="CHEBI:90384"/>
    </reaction>
    <physiologicalReaction direction="left-to-right" evidence="18">
        <dbReference type="Rhea" id="RHEA:48389"/>
    </physiologicalReaction>
</comment>
<evidence type="ECO:0000256" key="13">
    <source>
        <dbReference type="ARBA" id="ARBA00023157"/>
    </source>
</evidence>
<organism evidence="27 28">
    <name type="scientific">Myripristis murdjan</name>
    <name type="common">pinecone soldierfish</name>
    <dbReference type="NCBI Taxonomy" id="586833"/>
    <lineage>
        <taxon>Eukaryota</taxon>
        <taxon>Metazoa</taxon>
        <taxon>Chordata</taxon>
        <taxon>Craniata</taxon>
        <taxon>Vertebrata</taxon>
        <taxon>Euteleostomi</taxon>
        <taxon>Actinopterygii</taxon>
        <taxon>Neopterygii</taxon>
        <taxon>Teleostei</taxon>
        <taxon>Neoteleostei</taxon>
        <taxon>Acanthomorphata</taxon>
        <taxon>Holocentriformes</taxon>
        <taxon>Holocentridae</taxon>
        <taxon>Myripristis</taxon>
    </lineage>
</organism>
<dbReference type="GO" id="GO:0006629">
    <property type="term" value="P:lipid metabolic process"/>
    <property type="evidence" value="ECO:0007669"/>
    <property type="project" value="UniProtKB-KW"/>
</dbReference>
<dbReference type="PANTHER" id="PTHR11929">
    <property type="entry name" value="ALPHA- 1,3 -FUCOSYLTRANSFERASE"/>
    <property type="match status" value="1"/>
</dbReference>
<protein>
    <recommendedName>
        <fullName evidence="24">Fucosyltransferase</fullName>
        <ecNumber evidence="24">2.4.1.-</ecNumber>
    </recommendedName>
</protein>
<evidence type="ECO:0000256" key="10">
    <source>
        <dbReference type="ARBA" id="ARBA00023034"/>
    </source>
</evidence>
<evidence type="ECO:0000256" key="14">
    <source>
        <dbReference type="ARBA" id="ARBA00023180"/>
    </source>
</evidence>
<dbReference type="AlphaFoldDB" id="A0A667ZLN9"/>
<dbReference type="EC" id="2.4.1.-" evidence="24"/>
<evidence type="ECO:0000256" key="12">
    <source>
        <dbReference type="ARBA" id="ARBA00023136"/>
    </source>
</evidence>
<keyword evidence="12 24" id="KW-0472">Membrane</keyword>
<comment type="catalytic activity">
    <reaction evidence="19">
        <text>an N-acetyl-alpha-neuraminyl-(2-&gt;3)-beta-D-galactosyl-(1-&gt;4)-N-acetyl-beta-D-glucosaminyl derivative + GDP-beta-L-fucose = an alpha-Neu5Ac-(2-&gt;3)-beta-D-Gal-(1-&gt;4)-[alpha-L-Fuc-(1-&gt;3)]-beta-D-GlcNAc derivative + GDP + H(+)</text>
        <dbReference type="Rhea" id="RHEA:56076"/>
        <dbReference type="ChEBI" id="CHEBI:15378"/>
        <dbReference type="ChEBI" id="CHEBI:57273"/>
        <dbReference type="ChEBI" id="CHEBI:58189"/>
        <dbReference type="ChEBI" id="CHEBI:136545"/>
        <dbReference type="ChEBI" id="CHEBI:139509"/>
    </reaction>
    <physiologicalReaction direction="left-to-right" evidence="19">
        <dbReference type="Rhea" id="RHEA:56077"/>
    </physiologicalReaction>
</comment>
<dbReference type="InParanoid" id="A0A667ZLN9"/>
<comment type="catalytic activity">
    <reaction evidence="15">
        <text>a beta-D-galactosyl-(1-&gt;4)-N-acetyl-beta-D-glucosaminyl derivative + GDP-beta-L-fucose = a beta-D-galactosyl-(1-&gt;4)-[alpha-L-fucosyl-(1-&gt;3)]-N-acetyl-beta-D-glucosaminyl derivative + GDP + H(+)</text>
        <dbReference type="Rhea" id="RHEA:14257"/>
        <dbReference type="ChEBI" id="CHEBI:15378"/>
        <dbReference type="ChEBI" id="CHEBI:57273"/>
        <dbReference type="ChEBI" id="CHEBI:58189"/>
        <dbReference type="ChEBI" id="CHEBI:133507"/>
        <dbReference type="ChEBI" id="CHEBI:137941"/>
        <dbReference type="EC" id="2.4.1.152"/>
    </reaction>
    <physiologicalReaction direction="left-to-right" evidence="15">
        <dbReference type="Rhea" id="RHEA:14258"/>
    </physiologicalReaction>
</comment>
<keyword evidence="6 24" id="KW-0808">Transferase</keyword>
<name>A0A667ZLN9_9TELE</name>
<keyword evidence="14" id="KW-0325">Glycoprotein</keyword>
<evidence type="ECO:0000256" key="7">
    <source>
        <dbReference type="ARBA" id="ARBA00022692"/>
    </source>
</evidence>
<keyword evidence="5 24" id="KW-0328">Glycosyltransferase</keyword>
<evidence type="ECO:0000256" key="8">
    <source>
        <dbReference type="ARBA" id="ARBA00022968"/>
    </source>
</evidence>
<sequence>MNPLCLSCWLGFPGLSAPCYSPCHLFLLVFIVFLCQILVFVFTYVVSKDKPPTPGLVICAAEGDAEPDTIILIWMWPFGFKFDLSCRVFGITGCHLTDDKSLYRKAHGVLFHHRDIHGDLGNMPKEPRPWFQKWVWSNAESPANSGRIPGLDHLFNLTCNYRRDADIPVPYGYLAPVTDRDQSFKLPAKDKLVCWIVSNWNPNFKRVQFYNELKNHINIDVYGKSFGQHVNNQDFPKIISSCKFYLSFENSIHTDYITEKLYNPLMMETVPVVLGPTRQNYENYVPGDSFIHVDDFASPKELAERLLYLDQHPAEYSRYFNWREHFMVKRTTLGIYHACRSCEYLQKHRSYQAFHDLSKWYWG</sequence>
<evidence type="ECO:0000256" key="22">
    <source>
        <dbReference type="ARBA" id="ARBA00043828"/>
    </source>
</evidence>
<dbReference type="InterPro" id="IPR031481">
    <property type="entry name" value="Glyco_tran_10_N"/>
</dbReference>
<keyword evidence="28" id="KW-1185">Reference proteome</keyword>
<evidence type="ECO:0000259" key="26">
    <source>
        <dbReference type="Pfam" id="PF17039"/>
    </source>
</evidence>
<dbReference type="Ensembl" id="ENSMMDT00005034505.1">
    <property type="protein sequence ID" value="ENSMMDP00005033761.1"/>
    <property type="gene ID" value="ENSMMDG00005015893.1"/>
</dbReference>
<evidence type="ECO:0000313" key="27">
    <source>
        <dbReference type="Ensembl" id="ENSMMDP00005033761.1"/>
    </source>
</evidence>
<comment type="subunit">
    <text evidence="4">Homodimer.</text>
</comment>
<keyword evidence="9 24" id="KW-1133">Transmembrane helix</keyword>
<evidence type="ECO:0000256" key="16">
    <source>
        <dbReference type="ARBA" id="ARBA00036053"/>
    </source>
</evidence>
<dbReference type="InterPro" id="IPR055270">
    <property type="entry name" value="Glyco_tran_10_C"/>
</dbReference>
<dbReference type="InterPro" id="IPR038577">
    <property type="entry name" value="GT10-like_C_sf"/>
</dbReference>
<dbReference type="Pfam" id="PF17039">
    <property type="entry name" value="Glyco_tran_10_N"/>
    <property type="match status" value="1"/>
</dbReference>
<evidence type="ECO:0000256" key="9">
    <source>
        <dbReference type="ARBA" id="ARBA00022989"/>
    </source>
</evidence>
<dbReference type="GeneTree" id="ENSGT00940000155095"/>
<evidence type="ECO:0000256" key="23">
    <source>
        <dbReference type="ARBA" id="ARBA00043838"/>
    </source>
</evidence>
<comment type="catalytic activity">
    <reaction evidence="16">
        <text>alpha-D-galactosyl-(1-&gt;3)-beta-D-galactosyl-(1-&gt;4)-N-acetyl-beta-D-glucosaminyl-(1-&gt;3)-beta-D-galactosyl-(1-&gt;4)-beta-D-glucosyl-(1&lt;-&gt;1')-ceramide + GDP-beta-L-fucose = a neolactoside IV(3)-alpha-Gal,III(3)-alpha-Fuc-nLc4Cer + GDP + H(+)</text>
        <dbReference type="Rhea" id="RHEA:48380"/>
        <dbReference type="ChEBI" id="CHEBI:15378"/>
        <dbReference type="ChEBI" id="CHEBI:57273"/>
        <dbReference type="ChEBI" id="CHEBI:58189"/>
        <dbReference type="ChEBI" id="CHEBI:90380"/>
        <dbReference type="ChEBI" id="CHEBI:90381"/>
    </reaction>
    <physiologicalReaction direction="left-to-right" evidence="16">
        <dbReference type="Rhea" id="RHEA:48381"/>
    </physiologicalReaction>
</comment>
<dbReference type="Pfam" id="PF00852">
    <property type="entry name" value="Glyco_transf_10"/>
    <property type="match status" value="1"/>
</dbReference>
<evidence type="ECO:0000256" key="18">
    <source>
        <dbReference type="ARBA" id="ARBA00036295"/>
    </source>
</evidence>
<comment type="catalytic activity">
    <reaction evidence="23">
        <text>an alpha-L-Fuc-(1-&gt;2)-beta-D-Gal-(1-&gt;4)-beta-D-GlcNAc derivative + GDP-beta-L-fucose = an alpha-L-Fuc-(1-&gt;2)-beta-D-Gal-(1-&gt;4)-[alpha-L-Fuc-(1-&gt;3)]-beta-D-GlcNAc derivative + GDP + H(+)</text>
        <dbReference type="Rhea" id="RHEA:77191"/>
        <dbReference type="ChEBI" id="CHEBI:15378"/>
        <dbReference type="ChEBI" id="CHEBI:57273"/>
        <dbReference type="ChEBI" id="CHEBI:58189"/>
        <dbReference type="ChEBI" id="CHEBI:133510"/>
        <dbReference type="ChEBI" id="CHEBI:195560"/>
    </reaction>
    <physiologicalReaction direction="left-to-right" evidence="23">
        <dbReference type="Rhea" id="RHEA:77192"/>
    </physiologicalReaction>
</comment>
<comment type="subcellular location">
    <subcellularLocation>
        <location evidence="24">Golgi apparatus</location>
        <location evidence="24">Golgi stack membrane</location>
        <topology evidence="24">Single-pass type II membrane protein</topology>
    </subcellularLocation>
    <subcellularLocation>
        <location evidence="21">Golgi apparatus</location>
        <location evidence="21">trans-Golgi network membrane</location>
        <topology evidence="21">Single-pass type II membrane protein</topology>
    </subcellularLocation>
</comment>
<evidence type="ECO:0000256" key="15">
    <source>
        <dbReference type="ARBA" id="ARBA00029329"/>
    </source>
</evidence>
<evidence type="ECO:0000259" key="25">
    <source>
        <dbReference type="Pfam" id="PF00852"/>
    </source>
</evidence>
<evidence type="ECO:0000256" key="6">
    <source>
        <dbReference type="ARBA" id="ARBA00022679"/>
    </source>
</evidence>
<dbReference type="Proteomes" id="UP000472263">
    <property type="component" value="Chromosome 23"/>
</dbReference>
<dbReference type="SUPFAM" id="SSF53756">
    <property type="entry name" value="UDP-Glycosyltransferase/glycogen phosphorylase"/>
    <property type="match status" value="1"/>
</dbReference>
<keyword evidence="13" id="KW-1015">Disulfide bond</keyword>
<keyword evidence="8" id="KW-0735">Signal-anchor</keyword>
<feature type="domain" description="Fucosyltransferase N-terminal" evidence="26">
    <location>
        <begin position="68"/>
        <end position="172"/>
    </location>
</feature>
<evidence type="ECO:0000313" key="28">
    <source>
        <dbReference type="Proteomes" id="UP000472263"/>
    </source>
</evidence>
<evidence type="ECO:0000256" key="1">
    <source>
        <dbReference type="ARBA" id="ARBA00004922"/>
    </source>
</evidence>
<reference evidence="27" key="2">
    <citation type="submission" date="2025-08" db="UniProtKB">
        <authorList>
            <consortium name="Ensembl"/>
        </authorList>
    </citation>
    <scope>IDENTIFICATION</scope>
</reference>
<reference evidence="27" key="3">
    <citation type="submission" date="2025-09" db="UniProtKB">
        <authorList>
            <consortium name="Ensembl"/>
        </authorList>
    </citation>
    <scope>IDENTIFICATION</scope>
</reference>
<evidence type="ECO:0000256" key="11">
    <source>
        <dbReference type="ARBA" id="ARBA00023098"/>
    </source>
</evidence>
<dbReference type="Gene3D" id="3.40.50.11660">
    <property type="entry name" value="Glycosyl transferase family 10, C-terminal domain"/>
    <property type="match status" value="1"/>
</dbReference>
<evidence type="ECO:0000256" key="21">
    <source>
        <dbReference type="ARBA" id="ARBA00037848"/>
    </source>
</evidence>
<dbReference type="PANTHER" id="PTHR11929:SF10">
    <property type="entry name" value="4-GALACTOSYL-N-ACETYLGLUCOSAMINIDE 3-ALPHA-L-FUCOSYLTRANSFERASE 9"/>
    <property type="match status" value="1"/>
</dbReference>
<proteinExistence type="inferred from homology"/>
<evidence type="ECO:0000256" key="5">
    <source>
        <dbReference type="ARBA" id="ARBA00022676"/>
    </source>
</evidence>
<dbReference type="UniPathway" id="UPA00378"/>
<evidence type="ECO:0000256" key="2">
    <source>
        <dbReference type="ARBA" id="ARBA00004934"/>
    </source>
</evidence>
<comment type="catalytic activity">
    <reaction evidence="20">
        <text>a neolactoside nLc4Cer + GDP-beta-L-fucose = a neolactoside III(3)-alpha-Fuc-nLc4Cer + GDP + H(+)</text>
        <dbReference type="Rhea" id="RHEA:48376"/>
        <dbReference type="ChEBI" id="CHEBI:15378"/>
        <dbReference type="ChEBI" id="CHEBI:57273"/>
        <dbReference type="ChEBI" id="CHEBI:58189"/>
        <dbReference type="ChEBI" id="CHEBI:90376"/>
        <dbReference type="ChEBI" id="CHEBI:90379"/>
    </reaction>
    <physiologicalReaction direction="left-to-right" evidence="20">
        <dbReference type="Rhea" id="RHEA:48377"/>
    </physiologicalReaction>
</comment>
<evidence type="ECO:0000256" key="4">
    <source>
        <dbReference type="ARBA" id="ARBA00011738"/>
    </source>
</evidence>
<comment type="catalytic activity">
    <reaction evidence="22">
        <text>beta-D-Gal-(1-&gt;4)-beta-D-GlcNAc-(1-&gt;3)-beta-D-Gal-(1-&gt;4)-D-Glc + GDP-beta-L-fucose = beta-D-Gal-(1-&gt;4)-[alpha-L-Fuc-(1-&gt;3)]-beta-D-GlcNAc-(1-&gt;3)-beta-D-Gal-(1-&gt;4)-D-Glc + GDP + H(+)</text>
        <dbReference type="Rhea" id="RHEA:77187"/>
        <dbReference type="ChEBI" id="CHEBI:15378"/>
        <dbReference type="ChEBI" id="CHEBI:57273"/>
        <dbReference type="ChEBI" id="CHEBI:58189"/>
        <dbReference type="ChEBI" id="CHEBI:60239"/>
        <dbReference type="ChEBI" id="CHEBI:61352"/>
    </reaction>
    <physiologicalReaction direction="left-to-right" evidence="22">
        <dbReference type="Rhea" id="RHEA:77188"/>
    </physiologicalReaction>
</comment>
<evidence type="ECO:0000256" key="20">
    <source>
        <dbReference type="ARBA" id="ARBA00036757"/>
    </source>
</evidence>
<keyword evidence="10 24" id="KW-0333">Golgi apparatus</keyword>
<reference evidence="27" key="1">
    <citation type="submission" date="2019-06" db="EMBL/GenBank/DDBJ databases">
        <authorList>
            <consortium name="Wellcome Sanger Institute Data Sharing"/>
        </authorList>
    </citation>
    <scope>NUCLEOTIDE SEQUENCE [LARGE SCALE GENOMIC DNA]</scope>
</reference>